<organism evidence="2 3">
    <name type="scientific">Mycolicibacterium conceptionense</name>
    <dbReference type="NCBI Taxonomy" id="451644"/>
    <lineage>
        <taxon>Bacteria</taxon>
        <taxon>Bacillati</taxon>
        <taxon>Actinomycetota</taxon>
        <taxon>Actinomycetes</taxon>
        <taxon>Mycobacteriales</taxon>
        <taxon>Mycobacteriaceae</taxon>
        <taxon>Mycolicibacterium</taxon>
    </lineage>
</organism>
<dbReference type="Proteomes" id="UP000182227">
    <property type="component" value="Unassembled WGS sequence"/>
</dbReference>
<dbReference type="AlphaFoldDB" id="A0A0U1DG03"/>
<gene>
    <name evidence="2" type="ORF">BN970_02962</name>
</gene>
<evidence type="ECO:0000256" key="1">
    <source>
        <dbReference type="SAM" id="Phobius"/>
    </source>
</evidence>
<evidence type="ECO:0000313" key="2">
    <source>
        <dbReference type="EMBL" id="CQD14499.1"/>
    </source>
</evidence>
<evidence type="ECO:0000313" key="3">
    <source>
        <dbReference type="Proteomes" id="UP000182227"/>
    </source>
</evidence>
<feature type="transmembrane region" description="Helical" evidence="1">
    <location>
        <begin position="35"/>
        <end position="54"/>
    </location>
</feature>
<proteinExistence type="predicted"/>
<sequence length="84" mass="8729">MVASYREHMTTAGNFRSITSRADHEVDIAGVPWPTYKLIALAIGAVVLVAVGMVTMSAAPAVLSAAAAAIVVWLALGHMSPTDH</sequence>
<protein>
    <recommendedName>
        <fullName evidence="4">Transmembrane protein</fullName>
    </recommendedName>
</protein>
<accession>A0A0U1DG03</accession>
<evidence type="ECO:0008006" key="4">
    <source>
        <dbReference type="Google" id="ProtNLM"/>
    </source>
</evidence>
<reference evidence="2 3" key="1">
    <citation type="submission" date="2015-03" db="EMBL/GenBank/DDBJ databases">
        <authorList>
            <person name="Murphy D."/>
        </authorList>
    </citation>
    <scope>NUCLEOTIDE SEQUENCE [LARGE SCALE GENOMIC DNA]</scope>
    <source>
        <strain evidence="2 3">D16</strain>
    </source>
</reference>
<keyword evidence="1" id="KW-0812">Transmembrane</keyword>
<name>A0A0U1DG03_9MYCO</name>
<keyword evidence="1" id="KW-1133">Transmembrane helix</keyword>
<feature type="transmembrane region" description="Helical" evidence="1">
    <location>
        <begin position="61"/>
        <end position="79"/>
    </location>
</feature>
<keyword evidence="1" id="KW-0472">Membrane</keyword>
<dbReference type="EMBL" id="CTEF01000002">
    <property type="protein sequence ID" value="CQD14499.1"/>
    <property type="molecule type" value="Genomic_DNA"/>
</dbReference>